<dbReference type="RefSeq" id="WP_168786480.1">
    <property type="nucleotide sequence ID" value="NZ_CALYLF010000153.1"/>
</dbReference>
<dbReference type="InterPro" id="IPR043776">
    <property type="entry name" value="DUF5718"/>
</dbReference>
<sequence>MLSIGIIGNFSGHLSGAERVEENELPNGIFVIDCSEHNTITSGSILKYPERGSEVDAEPEFVLRCQVEYQKGKVSSLMTTHISIGNDVTIRNLQGSEKISERKSWGKHSKGINRHWWNVCCLAPANYDENIKLVSYIERDGELNLATPSVSCTELKVFYCHLMAWLVGRINSQEDEGMYEQILPKLAELNYPSELVLYTGAPNYSPWAEEHFLKPGDKVHIAAYNSRLIDEDIIIEMFRRGELLNSDAILSFSQLVT</sequence>
<dbReference type="Proteomes" id="UP001152658">
    <property type="component" value="Unassembled WGS sequence"/>
</dbReference>
<evidence type="ECO:0000313" key="2">
    <source>
        <dbReference type="Proteomes" id="UP001152658"/>
    </source>
</evidence>
<protein>
    <submittedName>
        <fullName evidence="1">Uncharacterized protein</fullName>
    </submittedName>
</protein>
<comment type="caution">
    <text evidence="1">The sequence shown here is derived from an EMBL/GenBank/DDBJ whole genome shotgun (WGS) entry which is preliminary data.</text>
</comment>
<evidence type="ECO:0000313" key="1">
    <source>
        <dbReference type="EMBL" id="CAH8206668.1"/>
    </source>
</evidence>
<proteinExistence type="predicted"/>
<accession>A0ABN8TR14</accession>
<keyword evidence="2" id="KW-1185">Reference proteome</keyword>
<name>A0ABN8TR14_9VIBR</name>
<dbReference type="Pfam" id="PF18985">
    <property type="entry name" value="DUF5718"/>
    <property type="match status" value="1"/>
</dbReference>
<gene>
    <name evidence="1" type="ORF">VAE063_370008</name>
</gene>
<reference evidence="1" key="1">
    <citation type="submission" date="2022-06" db="EMBL/GenBank/DDBJ databases">
        <authorList>
            <person name="Goudenege D."/>
            <person name="Le Roux F."/>
        </authorList>
    </citation>
    <scope>NUCLEOTIDE SEQUENCE</scope>
    <source>
        <strain evidence="1">12-063</strain>
    </source>
</reference>
<organism evidence="1 2">
    <name type="scientific">Vibrio aestuarianus</name>
    <dbReference type="NCBI Taxonomy" id="28171"/>
    <lineage>
        <taxon>Bacteria</taxon>
        <taxon>Pseudomonadati</taxon>
        <taxon>Pseudomonadota</taxon>
        <taxon>Gammaproteobacteria</taxon>
        <taxon>Vibrionales</taxon>
        <taxon>Vibrionaceae</taxon>
        <taxon>Vibrio</taxon>
    </lineage>
</organism>
<dbReference type="EMBL" id="CALYLK010000072">
    <property type="protein sequence ID" value="CAH8206668.1"/>
    <property type="molecule type" value="Genomic_DNA"/>
</dbReference>